<comment type="subcellular location">
    <subcellularLocation>
        <location evidence="1">Membrane</location>
        <topology evidence="1">Multi-pass membrane protein</topology>
    </subcellularLocation>
</comment>
<gene>
    <name evidence="4" type="ORF">SEPMUDRAFT_164775</name>
</gene>
<feature type="transmembrane region" description="Helical" evidence="3">
    <location>
        <begin position="320"/>
        <end position="338"/>
    </location>
</feature>
<dbReference type="Proteomes" id="UP000016931">
    <property type="component" value="Unassembled WGS sequence"/>
</dbReference>
<accession>M3D277</accession>
<proteinExistence type="inferred from homology"/>
<dbReference type="GeneID" id="27905270"/>
<dbReference type="RefSeq" id="XP_016759353.1">
    <property type="nucleotide sequence ID" value="XM_016908133.1"/>
</dbReference>
<feature type="transmembrane region" description="Helical" evidence="3">
    <location>
        <begin position="358"/>
        <end position="377"/>
    </location>
</feature>
<dbReference type="OMA" id="CIYFNTW"/>
<evidence type="ECO:0000313" key="4">
    <source>
        <dbReference type="EMBL" id="EMF11232.1"/>
    </source>
</evidence>
<dbReference type="eggNOG" id="KOG2504">
    <property type="taxonomic scope" value="Eukaryota"/>
</dbReference>
<reference evidence="4 5" key="1">
    <citation type="journal article" date="2012" name="PLoS Pathog.">
        <title>Diverse lifestyles and strategies of plant pathogenesis encoded in the genomes of eighteen Dothideomycetes fungi.</title>
        <authorList>
            <person name="Ohm R.A."/>
            <person name="Feau N."/>
            <person name="Henrissat B."/>
            <person name="Schoch C.L."/>
            <person name="Horwitz B.A."/>
            <person name="Barry K.W."/>
            <person name="Condon B.J."/>
            <person name="Copeland A.C."/>
            <person name="Dhillon B."/>
            <person name="Glaser F."/>
            <person name="Hesse C.N."/>
            <person name="Kosti I."/>
            <person name="LaButti K."/>
            <person name="Lindquist E.A."/>
            <person name="Lucas S."/>
            <person name="Salamov A.A."/>
            <person name="Bradshaw R.E."/>
            <person name="Ciuffetti L."/>
            <person name="Hamelin R.C."/>
            <person name="Kema G.H.J."/>
            <person name="Lawrence C."/>
            <person name="Scott J.A."/>
            <person name="Spatafora J.W."/>
            <person name="Turgeon B.G."/>
            <person name="de Wit P.J.G.M."/>
            <person name="Zhong S."/>
            <person name="Goodwin S.B."/>
            <person name="Grigoriev I.V."/>
        </authorList>
    </citation>
    <scope>NUCLEOTIDE SEQUENCE [LARGE SCALE GENOMIC DNA]</scope>
    <source>
        <strain evidence="4 5">SO2202</strain>
    </source>
</reference>
<keyword evidence="5" id="KW-1185">Reference proteome</keyword>
<feature type="transmembrane region" description="Helical" evidence="3">
    <location>
        <begin position="101"/>
        <end position="119"/>
    </location>
</feature>
<dbReference type="InterPro" id="IPR050327">
    <property type="entry name" value="Proton-linked_MCT"/>
</dbReference>
<evidence type="ECO:0000256" key="2">
    <source>
        <dbReference type="ARBA" id="ARBA00006727"/>
    </source>
</evidence>
<dbReference type="EMBL" id="KB456266">
    <property type="protein sequence ID" value="EMF11232.1"/>
    <property type="molecule type" value="Genomic_DNA"/>
</dbReference>
<organism evidence="4 5">
    <name type="scientific">Sphaerulina musiva (strain SO2202)</name>
    <name type="common">Poplar stem canker fungus</name>
    <name type="synonym">Septoria musiva</name>
    <dbReference type="NCBI Taxonomy" id="692275"/>
    <lineage>
        <taxon>Eukaryota</taxon>
        <taxon>Fungi</taxon>
        <taxon>Dikarya</taxon>
        <taxon>Ascomycota</taxon>
        <taxon>Pezizomycotina</taxon>
        <taxon>Dothideomycetes</taxon>
        <taxon>Dothideomycetidae</taxon>
        <taxon>Mycosphaerellales</taxon>
        <taxon>Mycosphaerellaceae</taxon>
        <taxon>Sphaerulina</taxon>
    </lineage>
</organism>
<dbReference type="PANTHER" id="PTHR11360:SF234">
    <property type="entry name" value="MFS-TYPE TRANSPORTER DBAD-RELATED"/>
    <property type="match status" value="1"/>
</dbReference>
<dbReference type="PANTHER" id="PTHR11360">
    <property type="entry name" value="MONOCARBOXYLATE TRANSPORTER"/>
    <property type="match status" value="1"/>
</dbReference>
<keyword evidence="3" id="KW-0812">Transmembrane</keyword>
<sequence length="419" mass="44484">MSSSQDEGSEKARPGPDAPVEIQKDSGFQAWSQVLGAWCLYFNTWGLLASFGSFQAFYESDLLASESSFAISTVGSLQSFLLVFLGFFAGPLYDAGYSRHLLSIGSLLIVAGTVAQSFCTELWQLEVAQGVCIGIGCGCLGVLSVAIPSLWFTYRLPLANGIAASGSGFGGVVLPIMIRNLINQVGFGWTVRAIALVQLVLLSSANLLLRVPQKPKNRRRLLDLASLKDWPYIFFVLACFVVFLGMFTPFFYVQSFAIESGIASENVGFYIVPAMNAGSIPGRILPALLAQYLGPLNMIIGATVALGACGFGFLGTNALASVYVVAIMYGFFSGLFFAMQPTIFVRLTSDMAVVGTRFGMAFTVMSVALLFGSPIGGAVQGPGGYDASWIYVGVAAFAGSAVMCTARVLKVGWAPLARV</sequence>
<feature type="transmembrane region" description="Helical" evidence="3">
    <location>
        <begin position="292"/>
        <end position="314"/>
    </location>
</feature>
<dbReference type="GO" id="GO:0016020">
    <property type="term" value="C:membrane"/>
    <property type="evidence" value="ECO:0007669"/>
    <property type="project" value="UniProtKB-SubCell"/>
</dbReference>
<feature type="transmembrane region" description="Helical" evidence="3">
    <location>
        <begin position="158"/>
        <end position="177"/>
    </location>
</feature>
<dbReference type="AlphaFoldDB" id="M3D277"/>
<comment type="similarity">
    <text evidence="2">Belongs to the major facilitator superfamily. Monocarboxylate porter (TC 2.A.1.13) family.</text>
</comment>
<evidence type="ECO:0000313" key="5">
    <source>
        <dbReference type="Proteomes" id="UP000016931"/>
    </source>
</evidence>
<dbReference type="InterPro" id="IPR036259">
    <property type="entry name" value="MFS_trans_sf"/>
</dbReference>
<feature type="transmembrane region" description="Helical" evidence="3">
    <location>
        <begin position="389"/>
        <end position="409"/>
    </location>
</feature>
<feature type="transmembrane region" description="Helical" evidence="3">
    <location>
        <begin position="230"/>
        <end position="253"/>
    </location>
</feature>
<keyword evidence="3" id="KW-0472">Membrane</keyword>
<name>M3D277_SPHMS</name>
<feature type="transmembrane region" description="Helical" evidence="3">
    <location>
        <begin position="131"/>
        <end position="152"/>
    </location>
</feature>
<feature type="transmembrane region" description="Helical" evidence="3">
    <location>
        <begin position="189"/>
        <end position="210"/>
    </location>
</feature>
<dbReference type="SUPFAM" id="SSF103473">
    <property type="entry name" value="MFS general substrate transporter"/>
    <property type="match status" value="1"/>
</dbReference>
<dbReference type="Gene3D" id="1.20.1250.20">
    <property type="entry name" value="MFS general substrate transporter like domains"/>
    <property type="match status" value="1"/>
</dbReference>
<dbReference type="OrthoDB" id="6509908at2759"/>
<evidence type="ECO:0000256" key="1">
    <source>
        <dbReference type="ARBA" id="ARBA00004141"/>
    </source>
</evidence>
<dbReference type="HOGENOM" id="CLU_001265_1_1_1"/>
<feature type="transmembrane region" description="Helical" evidence="3">
    <location>
        <begin position="35"/>
        <end position="57"/>
    </location>
</feature>
<dbReference type="GO" id="GO:0022857">
    <property type="term" value="F:transmembrane transporter activity"/>
    <property type="evidence" value="ECO:0007669"/>
    <property type="project" value="InterPro"/>
</dbReference>
<evidence type="ECO:0000256" key="3">
    <source>
        <dbReference type="SAM" id="Phobius"/>
    </source>
</evidence>
<protein>
    <submittedName>
        <fullName evidence="4">MFS general substrate transporter</fullName>
    </submittedName>
</protein>
<feature type="transmembrane region" description="Helical" evidence="3">
    <location>
        <begin position="69"/>
        <end position="89"/>
    </location>
</feature>
<dbReference type="Pfam" id="PF07690">
    <property type="entry name" value="MFS_1"/>
    <property type="match status" value="1"/>
</dbReference>
<keyword evidence="3" id="KW-1133">Transmembrane helix</keyword>
<dbReference type="InterPro" id="IPR011701">
    <property type="entry name" value="MFS"/>
</dbReference>